<dbReference type="AlphaFoldDB" id="A0A7W7RDK7"/>
<dbReference type="EMBL" id="JACHJT010000001">
    <property type="protein sequence ID" value="MBB4930037.1"/>
    <property type="molecule type" value="Genomic_DNA"/>
</dbReference>
<sequence>MATPNSGANGGGPAPQGGPFRAAVPANSLAVAIDAMFMAPSLARASYARHAPVRGFSGALLALHRLRRVDDDGHVRSV</sequence>
<comment type="caution">
    <text evidence="2">The sequence shown here is derived from an EMBL/GenBank/DDBJ whole genome shotgun (WGS) entry which is preliminary data.</text>
</comment>
<reference evidence="2 3" key="1">
    <citation type="submission" date="2020-08" db="EMBL/GenBank/DDBJ databases">
        <title>Sequencing the genomes of 1000 actinobacteria strains.</title>
        <authorList>
            <person name="Klenk H.-P."/>
        </authorList>
    </citation>
    <scope>NUCLEOTIDE SEQUENCE [LARGE SCALE GENOMIC DNA]</scope>
    <source>
        <strain evidence="2 3">DSM 102030</strain>
    </source>
</reference>
<evidence type="ECO:0000313" key="2">
    <source>
        <dbReference type="EMBL" id="MBB4930037.1"/>
    </source>
</evidence>
<keyword evidence="3" id="KW-1185">Reference proteome</keyword>
<organism evidence="2 3">
    <name type="scientific">Lipingzhangella halophila</name>
    <dbReference type="NCBI Taxonomy" id="1783352"/>
    <lineage>
        <taxon>Bacteria</taxon>
        <taxon>Bacillati</taxon>
        <taxon>Actinomycetota</taxon>
        <taxon>Actinomycetes</taxon>
        <taxon>Streptosporangiales</taxon>
        <taxon>Nocardiopsidaceae</taxon>
        <taxon>Lipingzhangella</taxon>
    </lineage>
</organism>
<proteinExistence type="predicted"/>
<evidence type="ECO:0000256" key="1">
    <source>
        <dbReference type="SAM" id="MobiDB-lite"/>
    </source>
</evidence>
<dbReference type="Proteomes" id="UP000523007">
    <property type="component" value="Unassembled WGS sequence"/>
</dbReference>
<accession>A0A7W7RDK7</accession>
<protein>
    <submittedName>
        <fullName evidence="2">Uncharacterized protein</fullName>
    </submittedName>
</protein>
<name>A0A7W7RDK7_9ACTN</name>
<feature type="region of interest" description="Disordered" evidence="1">
    <location>
        <begin position="1"/>
        <end position="21"/>
    </location>
</feature>
<dbReference type="RefSeq" id="WP_184584239.1">
    <property type="nucleotide sequence ID" value="NZ_JACHJT010000001.1"/>
</dbReference>
<gene>
    <name evidence="2" type="ORF">F4561_000857</name>
</gene>
<evidence type="ECO:0000313" key="3">
    <source>
        <dbReference type="Proteomes" id="UP000523007"/>
    </source>
</evidence>